<dbReference type="GO" id="GO:0006032">
    <property type="term" value="P:chitin catabolic process"/>
    <property type="evidence" value="ECO:0007669"/>
    <property type="project" value="InterPro"/>
</dbReference>
<dbReference type="InterPro" id="IPR023346">
    <property type="entry name" value="Lysozyme-like_dom_sf"/>
</dbReference>
<protein>
    <submittedName>
        <fullName evidence="2">Endolysin</fullName>
    </submittedName>
</protein>
<evidence type="ECO:0000313" key="2">
    <source>
        <dbReference type="EMBL" id="KGT87230.1"/>
    </source>
</evidence>
<dbReference type="InterPro" id="IPR052354">
    <property type="entry name" value="Cell_Wall_Dynamics_Protein"/>
</dbReference>
<dbReference type="Gene3D" id="1.10.530.10">
    <property type="match status" value="1"/>
</dbReference>
<dbReference type="STRING" id="371042.NG99_23695"/>
<gene>
    <name evidence="2" type="ORF">NG99_23695</name>
</gene>
<organism evidence="2 3">
    <name type="scientific">Erwinia typographi</name>
    <dbReference type="NCBI Taxonomy" id="371042"/>
    <lineage>
        <taxon>Bacteria</taxon>
        <taxon>Pseudomonadati</taxon>
        <taxon>Pseudomonadota</taxon>
        <taxon>Gammaproteobacteria</taxon>
        <taxon>Enterobacterales</taxon>
        <taxon>Erwiniaceae</taxon>
        <taxon>Erwinia</taxon>
    </lineage>
</organism>
<reference evidence="2 3" key="1">
    <citation type="submission" date="2014-10" db="EMBL/GenBank/DDBJ databases">
        <title>Genome sequence of Erwinia typographi M043b.</title>
        <authorList>
            <person name="Chan K.-G."/>
            <person name="Tan W.-S."/>
        </authorList>
    </citation>
    <scope>NUCLEOTIDE SEQUENCE [LARGE SCALE GENOMIC DNA]</scope>
    <source>
        <strain evidence="2 3">M043b</strain>
    </source>
</reference>
<dbReference type="GO" id="GO:0004568">
    <property type="term" value="F:chitinase activity"/>
    <property type="evidence" value="ECO:0007669"/>
    <property type="project" value="InterPro"/>
</dbReference>
<dbReference type="PANTHER" id="PTHR34408">
    <property type="entry name" value="FAMILY PROTEIN, PUTATIVE-RELATED"/>
    <property type="match status" value="1"/>
</dbReference>
<dbReference type="GO" id="GO:0016998">
    <property type="term" value="P:cell wall macromolecule catabolic process"/>
    <property type="evidence" value="ECO:0007669"/>
    <property type="project" value="InterPro"/>
</dbReference>
<dbReference type="SUPFAM" id="SSF53955">
    <property type="entry name" value="Lysozyme-like"/>
    <property type="match status" value="1"/>
</dbReference>
<accession>A0A0A3YKQ4</accession>
<dbReference type="AlphaFoldDB" id="A0A0A3YKQ4"/>
<dbReference type="OrthoDB" id="9798982at2"/>
<dbReference type="InterPro" id="IPR000726">
    <property type="entry name" value="Glyco_hydro_19_cat"/>
</dbReference>
<feature type="domain" description="Glycoside hydrolase family 19 catalytic" evidence="1">
    <location>
        <begin position="117"/>
        <end position="169"/>
    </location>
</feature>
<comment type="caution">
    <text evidence="2">The sequence shown here is derived from an EMBL/GenBank/DDBJ whole genome shotgun (WGS) entry which is preliminary data.</text>
</comment>
<proteinExistence type="predicted"/>
<dbReference type="EMBL" id="JRUQ01000076">
    <property type="protein sequence ID" value="KGT87230.1"/>
    <property type="molecule type" value="Genomic_DNA"/>
</dbReference>
<evidence type="ECO:0000313" key="3">
    <source>
        <dbReference type="Proteomes" id="UP000030351"/>
    </source>
</evidence>
<name>A0A0A3YKQ4_9GAMM</name>
<dbReference type="eggNOG" id="COG3179">
    <property type="taxonomic scope" value="Bacteria"/>
</dbReference>
<evidence type="ECO:0000259" key="1">
    <source>
        <dbReference type="Pfam" id="PF00182"/>
    </source>
</evidence>
<dbReference type="PANTHER" id="PTHR34408:SF1">
    <property type="entry name" value="GLYCOSYL HYDROLASE FAMILY 19 DOMAIN-CONTAINING PROTEIN HI_1415"/>
    <property type="match status" value="1"/>
</dbReference>
<dbReference type="Proteomes" id="UP000030351">
    <property type="component" value="Unassembled WGS sequence"/>
</dbReference>
<dbReference type="Pfam" id="PF00182">
    <property type="entry name" value="Glyco_hydro_19"/>
    <property type="match status" value="1"/>
</dbReference>
<sequence length="208" mass="23001">MNQSQFQRAAGISAGLAARWFPHMDAAMQEFGINFPSAQAMFIAQVAHESNGFTASRESFNYSVNALIATFVPKRLTRDQALMLGRKPGENSLPIERQRAIANLVYQKRYGNNSPGDGWKYRGGGLIQTTFLDNYRTTGNAIKVDLVSNPELLEEDQNAARSAAWFFVSKGCMNWLSSIENVTKLINGGDNGLDDRKARYALAKSVLV</sequence>
<dbReference type="RefSeq" id="WP_034898482.1">
    <property type="nucleotide sequence ID" value="NZ_JRUQ01000076.1"/>
</dbReference>
<keyword evidence="3" id="KW-1185">Reference proteome</keyword>